<reference evidence="6 7" key="1">
    <citation type="submission" date="2019-03" db="EMBL/GenBank/DDBJ databases">
        <title>Genomics of glacier-inhabiting Cryobacterium strains.</title>
        <authorList>
            <person name="Liu Q."/>
            <person name="Xin Y.-H."/>
        </authorList>
    </citation>
    <scope>NUCLEOTIDE SEQUENCE [LARGE SCALE GENOMIC DNA]</scope>
    <source>
        <strain evidence="6 7">Sr59</strain>
    </source>
</reference>
<keyword evidence="4" id="KW-0472">Membrane</keyword>
<keyword evidence="3 6" id="KW-0378">Hydrolase</keyword>
<keyword evidence="4" id="KW-0812">Transmembrane</keyword>
<feature type="transmembrane region" description="Helical" evidence="4">
    <location>
        <begin position="26"/>
        <end position="47"/>
    </location>
</feature>
<dbReference type="OrthoDB" id="4447445at2"/>
<comment type="caution">
    <text evidence="6">The sequence shown here is derived from an EMBL/GenBank/DDBJ whole genome shotgun (WGS) entry which is preliminary data.</text>
</comment>
<evidence type="ECO:0000313" key="6">
    <source>
        <dbReference type="EMBL" id="TFD92101.1"/>
    </source>
</evidence>
<dbReference type="InterPro" id="IPR029058">
    <property type="entry name" value="AB_hydrolase_fold"/>
</dbReference>
<dbReference type="AlphaFoldDB" id="A0A4R9BXQ5"/>
<organism evidence="6 7">
    <name type="scientific">Cryobacterium lactosi</name>
    <dbReference type="NCBI Taxonomy" id="1259202"/>
    <lineage>
        <taxon>Bacteria</taxon>
        <taxon>Bacillati</taxon>
        <taxon>Actinomycetota</taxon>
        <taxon>Actinomycetes</taxon>
        <taxon>Micrococcales</taxon>
        <taxon>Microbacteriaceae</taxon>
        <taxon>Cryobacterium</taxon>
    </lineage>
</organism>
<evidence type="ECO:0000256" key="3">
    <source>
        <dbReference type="ARBA" id="ARBA00022801"/>
    </source>
</evidence>
<dbReference type="InterPro" id="IPR051601">
    <property type="entry name" value="Serine_prot/Carboxylest_S33"/>
</dbReference>
<dbReference type="EMBL" id="SOHM01000012">
    <property type="protein sequence ID" value="TFD92101.1"/>
    <property type="molecule type" value="Genomic_DNA"/>
</dbReference>
<dbReference type="SUPFAM" id="SSF53474">
    <property type="entry name" value="alpha/beta-Hydrolases"/>
    <property type="match status" value="1"/>
</dbReference>
<evidence type="ECO:0000256" key="1">
    <source>
        <dbReference type="ARBA" id="ARBA00010088"/>
    </source>
</evidence>
<gene>
    <name evidence="6" type="ORF">E3T61_07275</name>
</gene>
<dbReference type="Gene3D" id="3.40.50.1820">
    <property type="entry name" value="alpha/beta hydrolase"/>
    <property type="match status" value="1"/>
</dbReference>
<dbReference type="Proteomes" id="UP000298468">
    <property type="component" value="Unassembled WGS sequence"/>
</dbReference>
<evidence type="ECO:0000256" key="2">
    <source>
        <dbReference type="ARBA" id="ARBA00022729"/>
    </source>
</evidence>
<protein>
    <submittedName>
        <fullName evidence="6">Alpha/beta hydrolase</fullName>
    </submittedName>
</protein>
<keyword evidence="2" id="KW-0732">Signal</keyword>
<proteinExistence type="inferred from homology"/>
<dbReference type="PANTHER" id="PTHR43248">
    <property type="entry name" value="2-SUCCINYL-6-HYDROXY-2,4-CYCLOHEXADIENE-1-CARBOXYLATE SYNTHASE"/>
    <property type="match status" value="1"/>
</dbReference>
<evidence type="ECO:0000313" key="7">
    <source>
        <dbReference type="Proteomes" id="UP000298468"/>
    </source>
</evidence>
<evidence type="ECO:0000259" key="5">
    <source>
        <dbReference type="Pfam" id="PF00561"/>
    </source>
</evidence>
<dbReference type="PANTHER" id="PTHR43248:SF29">
    <property type="entry name" value="TRIPEPTIDYL AMINOPEPTIDASE"/>
    <property type="match status" value="1"/>
</dbReference>
<dbReference type="Pfam" id="PF00561">
    <property type="entry name" value="Abhydrolase_1"/>
    <property type="match status" value="1"/>
</dbReference>
<dbReference type="InterPro" id="IPR000073">
    <property type="entry name" value="AB_hydrolase_1"/>
</dbReference>
<name>A0A4R9BXQ5_9MICO</name>
<keyword evidence="4" id="KW-1133">Transmembrane helix</keyword>
<feature type="domain" description="AB hydrolase-1" evidence="5">
    <location>
        <begin position="127"/>
        <end position="510"/>
    </location>
</feature>
<sequence>MRQREQISPPVVSGHGNSTLARRRGLTVTAAVVALGVLLVGCAPSGGVPADDPQNKPLDRYHTQELVWESCESYAVTALDEQYFPLAPNQPQCARLEVPMDYADPEGETASVAVVRIAARGESMGSLLYNPGGPGGAGLLTTMGVSVTLGESAITERFDLVGFDPRGVGATEPAVDCYSEDSTTEGDKVFERLGSIAPALTEADTQALVERCAEGSGGMNALANMGSRTTAKDMDVLREVLGEEKLNFLGQSYGSRLGSVYAEEFPENVRAMILDGAFDPTLQLQDRLLASYTGFQVAFDAMAASCAVQQACPLGTDPAGWTAAFQAILQPLGENPVPALEEEEVNFEVALSGVMGGLYSPDAWPRIITGLQEVQQGRGNELLALAYGISGFEVDGDTSDGSTEALLAINCVDEEELSADDLAALRTDAYEQAPFMDPGTDMREAARSHCADWPKTGELGIPYAHDIDGLPATLVVSTTGDPTTPHSGGIRLAESLGSALLTVEGEGHTVVSGGASPCVDEIAAAYLIDLELPEGELACTL</sequence>
<evidence type="ECO:0000256" key="4">
    <source>
        <dbReference type="SAM" id="Phobius"/>
    </source>
</evidence>
<keyword evidence="7" id="KW-1185">Reference proteome</keyword>
<dbReference type="GO" id="GO:0016787">
    <property type="term" value="F:hydrolase activity"/>
    <property type="evidence" value="ECO:0007669"/>
    <property type="project" value="UniProtKB-KW"/>
</dbReference>
<comment type="similarity">
    <text evidence="1">Belongs to the peptidase S33 family.</text>
</comment>
<accession>A0A4R9BXQ5</accession>